<evidence type="ECO:0000259" key="4">
    <source>
        <dbReference type="SMART" id="SM00382"/>
    </source>
</evidence>
<proteinExistence type="inferred from homology"/>
<dbReference type="InterPro" id="IPR002611">
    <property type="entry name" value="IstB_ATP-bd"/>
</dbReference>
<comment type="similarity">
    <text evidence="1">Belongs to the IS21/IS1162 putative ATP-binding protein family.</text>
</comment>
<evidence type="ECO:0000313" key="6">
    <source>
        <dbReference type="Proteomes" id="UP000184386"/>
    </source>
</evidence>
<dbReference type="RefSeq" id="WP_073277445.1">
    <property type="nucleotide sequence ID" value="NZ_FRAC01000015.1"/>
</dbReference>
<dbReference type="InterPro" id="IPR027417">
    <property type="entry name" value="P-loop_NTPase"/>
</dbReference>
<keyword evidence="6" id="KW-1185">Reference proteome</keyword>
<evidence type="ECO:0000256" key="1">
    <source>
        <dbReference type="ARBA" id="ARBA00008059"/>
    </source>
</evidence>
<evidence type="ECO:0000256" key="3">
    <source>
        <dbReference type="ARBA" id="ARBA00022840"/>
    </source>
</evidence>
<organism evidence="5 6">
    <name type="scientific">Anaerocolumna jejuensis DSM 15929</name>
    <dbReference type="NCBI Taxonomy" id="1121322"/>
    <lineage>
        <taxon>Bacteria</taxon>
        <taxon>Bacillati</taxon>
        <taxon>Bacillota</taxon>
        <taxon>Clostridia</taxon>
        <taxon>Lachnospirales</taxon>
        <taxon>Lachnospiraceae</taxon>
        <taxon>Anaerocolumna</taxon>
    </lineage>
</organism>
<dbReference type="InterPro" id="IPR028350">
    <property type="entry name" value="DNAC/IstB-like"/>
</dbReference>
<dbReference type="Pfam" id="PF01695">
    <property type="entry name" value="IstB_IS21"/>
    <property type="match status" value="1"/>
</dbReference>
<dbReference type="InterPro" id="IPR003593">
    <property type="entry name" value="AAA+_ATPase"/>
</dbReference>
<dbReference type="EMBL" id="FRAC01000015">
    <property type="protein sequence ID" value="SHK67720.1"/>
    <property type="molecule type" value="Genomic_DNA"/>
</dbReference>
<dbReference type="Gene3D" id="3.40.50.300">
    <property type="entry name" value="P-loop containing nucleotide triphosphate hydrolases"/>
    <property type="match status" value="1"/>
</dbReference>
<dbReference type="CDD" id="cd00009">
    <property type="entry name" value="AAA"/>
    <property type="match status" value="1"/>
</dbReference>
<protein>
    <submittedName>
        <fullName evidence="5">DNA replication protein DnaC</fullName>
    </submittedName>
</protein>
<dbReference type="SUPFAM" id="SSF52540">
    <property type="entry name" value="P-loop containing nucleoside triphosphate hydrolases"/>
    <property type="match status" value="1"/>
</dbReference>
<dbReference type="PIRSF" id="PIRSF003073">
    <property type="entry name" value="DNAC_TnpB_IstB"/>
    <property type="match status" value="1"/>
</dbReference>
<dbReference type="GO" id="GO:0006260">
    <property type="term" value="P:DNA replication"/>
    <property type="evidence" value="ECO:0007669"/>
    <property type="project" value="TreeGrafter"/>
</dbReference>
<dbReference type="Proteomes" id="UP000184386">
    <property type="component" value="Unassembled WGS sequence"/>
</dbReference>
<keyword evidence="3" id="KW-0067">ATP-binding</keyword>
<sequence>MNNETTLNKLIEMHFTAMADVLRIQLQDNSQDHLSFEERLGYLVDVEYISRKNNRLHRLIQRAAFDQPQANIADINYTSGRKLDKSLIHRMSTGEYIADAHNIIIMGATGTGKSYLACAFGVEACKQYYTVKYLRLPDLLADINTARGLGTYKKLMSSYSKYKLLILDEWLLTSLTDTEAKDLFELIHARHKRTSTIFCSQFSPQGWHKKIGEATLADAILDRIVHDSYTIEIQADANMREVYGLKNIKATK</sequence>
<gene>
    <name evidence="5" type="ORF">SAMN02745136_03056</name>
</gene>
<keyword evidence="2" id="KW-0547">Nucleotide-binding</keyword>
<feature type="domain" description="AAA+ ATPase" evidence="4">
    <location>
        <begin position="99"/>
        <end position="232"/>
    </location>
</feature>
<reference evidence="5 6" key="1">
    <citation type="submission" date="2016-11" db="EMBL/GenBank/DDBJ databases">
        <authorList>
            <person name="Jaros S."/>
            <person name="Januszkiewicz K."/>
            <person name="Wedrychowicz H."/>
        </authorList>
    </citation>
    <scope>NUCLEOTIDE SEQUENCE [LARGE SCALE GENOMIC DNA]</scope>
    <source>
        <strain evidence="5 6">DSM 15929</strain>
    </source>
</reference>
<accession>A0A1M6UEV7</accession>
<dbReference type="PANTHER" id="PTHR30050:SF4">
    <property type="entry name" value="ATP-BINDING PROTEIN RV3427C IN INSERTION SEQUENCE-RELATED"/>
    <property type="match status" value="1"/>
</dbReference>
<dbReference type="AlphaFoldDB" id="A0A1M6UEV7"/>
<dbReference type="STRING" id="1121322.SAMN02745136_03056"/>
<dbReference type="OrthoDB" id="9776217at2"/>
<dbReference type="SMART" id="SM00382">
    <property type="entry name" value="AAA"/>
    <property type="match status" value="1"/>
</dbReference>
<name>A0A1M6UEV7_9FIRM</name>
<evidence type="ECO:0000256" key="2">
    <source>
        <dbReference type="ARBA" id="ARBA00022741"/>
    </source>
</evidence>
<dbReference type="NCBIfam" id="NF038214">
    <property type="entry name" value="IS21_help_AAA"/>
    <property type="match status" value="1"/>
</dbReference>
<evidence type="ECO:0000313" key="5">
    <source>
        <dbReference type="EMBL" id="SHK67720.1"/>
    </source>
</evidence>
<dbReference type="InterPro" id="IPR047661">
    <property type="entry name" value="IstB"/>
</dbReference>
<dbReference type="PANTHER" id="PTHR30050">
    <property type="entry name" value="CHROMOSOMAL REPLICATION INITIATOR PROTEIN DNAA"/>
    <property type="match status" value="1"/>
</dbReference>
<dbReference type="GO" id="GO:0005524">
    <property type="term" value="F:ATP binding"/>
    <property type="evidence" value="ECO:0007669"/>
    <property type="project" value="UniProtKB-KW"/>
</dbReference>